<feature type="domain" description="DUF4097" evidence="2">
    <location>
        <begin position="47"/>
        <end position="221"/>
    </location>
</feature>
<organism evidence="3 4">
    <name type="scientific">Candidatus Ornithomonoglobus merdipullorum</name>
    <dbReference type="NCBI Taxonomy" id="2840895"/>
    <lineage>
        <taxon>Bacteria</taxon>
        <taxon>Bacillati</taxon>
        <taxon>Bacillota</taxon>
        <taxon>Clostridia</taxon>
        <taxon>Candidatus Ornithomonoglobus</taxon>
    </lineage>
</organism>
<sequence length="244" mass="25824">MKLRNKFFVAGGILIVSGAVVSGAAFLAGAGQHYETAEYKTVDIAAENIRITAEQRDIRVIRGESVKLTYPEGDGMIFSGKLEGGTYIAEHRRRPEIFGLDFERTNNDMDIVLEIPEGFYGIIDIYTDMVDISCSSVGGGMITLGTGMGDVDTENTAGSMSISTGMGDISCGSVSGETVTLDTDMGDIEAEDADGNIKARSSMGDVEIDLSGAEGEYTVNGKGSGPKKVTAETDLGDVHIGYMR</sequence>
<keyword evidence="1" id="KW-0732">Signal</keyword>
<reference evidence="3" key="2">
    <citation type="journal article" date="2021" name="PeerJ">
        <title>Extensive microbial diversity within the chicken gut microbiome revealed by metagenomics and culture.</title>
        <authorList>
            <person name="Gilroy R."/>
            <person name="Ravi A."/>
            <person name="Getino M."/>
            <person name="Pursley I."/>
            <person name="Horton D.L."/>
            <person name="Alikhan N.F."/>
            <person name="Baker D."/>
            <person name="Gharbi K."/>
            <person name="Hall N."/>
            <person name="Watson M."/>
            <person name="Adriaenssens E.M."/>
            <person name="Foster-Nyarko E."/>
            <person name="Jarju S."/>
            <person name="Secka A."/>
            <person name="Antonio M."/>
            <person name="Oren A."/>
            <person name="Chaudhuri R.R."/>
            <person name="La Ragione R."/>
            <person name="Hildebrand F."/>
            <person name="Pallen M.J."/>
        </authorList>
    </citation>
    <scope>NUCLEOTIDE SEQUENCE</scope>
    <source>
        <strain evidence="3">USAMLcec3-3695</strain>
    </source>
</reference>
<evidence type="ECO:0000313" key="3">
    <source>
        <dbReference type="EMBL" id="HIU58130.1"/>
    </source>
</evidence>
<feature type="signal peptide" evidence="1">
    <location>
        <begin position="1"/>
        <end position="24"/>
    </location>
</feature>
<accession>A0A9D1SFH9</accession>
<comment type="caution">
    <text evidence="3">The sequence shown here is derived from an EMBL/GenBank/DDBJ whole genome shotgun (WGS) entry which is preliminary data.</text>
</comment>
<protein>
    <submittedName>
        <fullName evidence="3">DUF4097 family beta strand repeat protein</fullName>
    </submittedName>
</protein>
<proteinExistence type="predicted"/>
<evidence type="ECO:0000259" key="2">
    <source>
        <dbReference type="Pfam" id="PF13349"/>
    </source>
</evidence>
<evidence type="ECO:0000313" key="4">
    <source>
        <dbReference type="Proteomes" id="UP000824109"/>
    </source>
</evidence>
<dbReference type="Proteomes" id="UP000824109">
    <property type="component" value="Unassembled WGS sequence"/>
</dbReference>
<name>A0A9D1SFH9_9FIRM</name>
<dbReference type="Pfam" id="PF13349">
    <property type="entry name" value="DUF4097"/>
    <property type="match status" value="1"/>
</dbReference>
<feature type="chain" id="PRO_5039170007" evidence="1">
    <location>
        <begin position="25"/>
        <end position="244"/>
    </location>
</feature>
<gene>
    <name evidence="3" type="ORF">IAA61_10025</name>
</gene>
<dbReference type="InterPro" id="IPR025164">
    <property type="entry name" value="Toastrack_DUF4097"/>
</dbReference>
<reference evidence="3" key="1">
    <citation type="submission" date="2020-10" db="EMBL/GenBank/DDBJ databases">
        <authorList>
            <person name="Gilroy R."/>
        </authorList>
    </citation>
    <scope>NUCLEOTIDE SEQUENCE</scope>
    <source>
        <strain evidence="3">USAMLcec3-3695</strain>
    </source>
</reference>
<dbReference type="EMBL" id="DVNB01000102">
    <property type="protein sequence ID" value="HIU58130.1"/>
    <property type="molecule type" value="Genomic_DNA"/>
</dbReference>
<dbReference type="AlphaFoldDB" id="A0A9D1SFH9"/>
<evidence type="ECO:0000256" key="1">
    <source>
        <dbReference type="SAM" id="SignalP"/>
    </source>
</evidence>